<evidence type="ECO:0000313" key="1">
    <source>
        <dbReference type="EMBL" id="SDH84239.1"/>
    </source>
</evidence>
<dbReference type="PANTHER" id="PTHR30528:SF0">
    <property type="entry name" value="CYTOPLASMIC PROTEIN"/>
    <property type="match status" value="1"/>
</dbReference>
<evidence type="ECO:0000313" key="2">
    <source>
        <dbReference type="Proteomes" id="UP000198822"/>
    </source>
</evidence>
<protein>
    <recommendedName>
        <fullName evidence="3">Winged helix-turn-helix domain-containing protein</fullName>
    </recommendedName>
</protein>
<dbReference type="InterPro" id="IPR009351">
    <property type="entry name" value="AlkZ-like"/>
</dbReference>
<keyword evidence="2" id="KW-1185">Reference proteome</keyword>
<dbReference type="Pfam" id="PF06224">
    <property type="entry name" value="AlkZ-like"/>
    <property type="match status" value="1"/>
</dbReference>
<reference evidence="2" key="1">
    <citation type="submission" date="2016-10" db="EMBL/GenBank/DDBJ databases">
        <authorList>
            <person name="Varghese N."/>
            <person name="Submissions S."/>
        </authorList>
    </citation>
    <scope>NUCLEOTIDE SEQUENCE [LARGE SCALE GENOMIC DNA]</scope>
    <source>
        <strain evidence="2">DSM 22002</strain>
    </source>
</reference>
<evidence type="ECO:0008006" key="3">
    <source>
        <dbReference type="Google" id="ProtNLM"/>
    </source>
</evidence>
<dbReference type="RefSeq" id="WP_092505579.1">
    <property type="nucleotide sequence ID" value="NZ_LT629695.1"/>
</dbReference>
<proteinExistence type="predicted"/>
<dbReference type="AlphaFoldDB" id="A0A1G8FQ65"/>
<dbReference type="OrthoDB" id="9787207at2"/>
<name>A0A1G8FQ65_9MICO</name>
<organism evidence="1 2">
    <name type="scientific">Agrococcus jejuensis</name>
    <dbReference type="NCBI Taxonomy" id="399736"/>
    <lineage>
        <taxon>Bacteria</taxon>
        <taxon>Bacillati</taxon>
        <taxon>Actinomycetota</taxon>
        <taxon>Actinomycetes</taxon>
        <taxon>Micrococcales</taxon>
        <taxon>Microbacteriaceae</taxon>
        <taxon>Agrococcus</taxon>
    </lineage>
</organism>
<dbReference type="STRING" id="399736.SAMN04489720_2569"/>
<dbReference type="Proteomes" id="UP000198822">
    <property type="component" value="Chromosome I"/>
</dbReference>
<gene>
    <name evidence="1" type="ORF">SAMN04489720_2569</name>
</gene>
<dbReference type="PANTHER" id="PTHR30528">
    <property type="entry name" value="CYTOPLASMIC PROTEIN"/>
    <property type="match status" value="1"/>
</dbReference>
<dbReference type="EMBL" id="LT629695">
    <property type="protein sequence ID" value="SDH84239.1"/>
    <property type="molecule type" value="Genomic_DNA"/>
</dbReference>
<accession>A0A1G8FQ65</accession>
<sequence length="402" mass="44542">MARARLSAAEARRIAFAAQGFGAPPPVVGTRQLSGAFARLGLLQLDTVNVFERSHYLPMLARLGTYDRALLDRLVTHDRRPRVLGRTTELWAHEAAIVPVDDVPLLRFRADRFRAKHAAWFDAHATLVAELHAIIRDRGPSTVGELEHPANVRGPGGWWDRGDAYHAVHAMFRAGELVVLGRRRFERVYDVAERALPATLQHVVPEEEATVELVRRAAIALGVGTVDDLRDYHRLAYLADAKRAVEQLVDAGELLPVTVAGWGAPAYLHASQRIPRSMDATALLSPFDPIAWHRPRALRMFDFHYRISIYTPPEEREHGYYVLPVVVGDEIVGRMDLKSDRRAGVLRVQHAHVEPAFADRSGELAARIAPRVHEAAAWQGLGAVDVTGPGTWAADVRAALTV</sequence>